<gene>
    <name evidence="1" type="ORF">IEQ34_009599</name>
</gene>
<name>A0AAV7H1T8_DENCH</name>
<comment type="caution">
    <text evidence="1">The sequence shown here is derived from an EMBL/GenBank/DDBJ whole genome shotgun (WGS) entry which is preliminary data.</text>
</comment>
<dbReference type="EMBL" id="JAGFBR010000009">
    <property type="protein sequence ID" value="KAH0462024.1"/>
    <property type="molecule type" value="Genomic_DNA"/>
</dbReference>
<accession>A0AAV7H1T8</accession>
<sequence>MPLKQPPMFIFPPHVRLQHIKQRREVEHRLLKPPQEERRIVCSVDDPKHEHIRLQLSNGVQNLIPRVIR</sequence>
<dbReference type="AlphaFoldDB" id="A0AAV7H1T8"/>
<organism evidence="1 2">
    <name type="scientific">Dendrobium chrysotoxum</name>
    <name type="common">Orchid</name>
    <dbReference type="NCBI Taxonomy" id="161865"/>
    <lineage>
        <taxon>Eukaryota</taxon>
        <taxon>Viridiplantae</taxon>
        <taxon>Streptophyta</taxon>
        <taxon>Embryophyta</taxon>
        <taxon>Tracheophyta</taxon>
        <taxon>Spermatophyta</taxon>
        <taxon>Magnoliopsida</taxon>
        <taxon>Liliopsida</taxon>
        <taxon>Asparagales</taxon>
        <taxon>Orchidaceae</taxon>
        <taxon>Epidendroideae</taxon>
        <taxon>Malaxideae</taxon>
        <taxon>Dendrobiinae</taxon>
        <taxon>Dendrobium</taxon>
    </lineage>
</organism>
<reference evidence="1 2" key="1">
    <citation type="journal article" date="2021" name="Hortic Res">
        <title>Chromosome-scale assembly of the Dendrobium chrysotoxum genome enhances the understanding of orchid evolution.</title>
        <authorList>
            <person name="Zhang Y."/>
            <person name="Zhang G.Q."/>
            <person name="Zhang D."/>
            <person name="Liu X.D."/>
            <person name="Xu X.Y."/>
            <person name="Sun W.H."/>
            <person name="Yu X."/>
            <person name="Zhu X."/>
            <person name="Wang Z.W."/>
            <person name="Zhao X."/>
            <person name="Zhong W.Y."/>
            <person name="Chen H."/>
            <person name="Yin W.L."/>
            <person name="Huang T."/>
            <person name="Niu S.C."/>
            <person name="Liu Z.J."/>
        </authorList>
    </citation>
    <scope>NUCLEOTIDE SEQUENCE [LARGE SCALE GENOMIC DNA]</scope>
    <source>
        <strain evidence="1">Lindl</strain>
    </source>
</reference>
<keyword evidence="2" id="KW-1185">Reference proteome</keyword>
<dbReference type="Proteomes" id="UP000775213">
    <property type="component" value="Unassembled WGS sequence"/>
</dbReference>
<evidence type="ECO:0000313" key="1">
    <source>
        <dbReference type="EMBL" id="KAH0462024.1"/>
    </source>
</evidence>
<protein>
    <submittedName>
        <fullName evidence="1">Uncharacterized protein</fullName>
    </submittedName>
</protein>
<proteinExistence type="predicted"/>
<evidence type="ECO:0000313" key="2">
    <source>
        <dbReference type="Proteomes" id="UP000775213"/>
    </source>
</evidence>